<dbReference type="InterPro" id="IPR011263">
    <property type="entry name" value="DNA-dir_RNA_pol_RpoA/D/Rpb3"/>
</dbReference>
<dbReference type="GO" id="GO:0003899">
    <property type="term" value="F:DNA-directed RNA polymerase activity"/>
    <property type="evidence" value="ECO:0007669"/>
    <property type="project" value="InterPro"/>
</dbReference>
<keyword evidence="4" id="KW-0934">Plastid</keyword>
<gene>
    <name evidence="4" type="primary">rpoA</name>
</gene>
<feature type="domain" description="DNA-directed RNA polymerase RpoA/D/Rpb3-type" evidence="3">
    <location>
        <begin position="20"/>
        <end position="233"/>
    </location>
</feature>
<dbReference type="GO" id="GO:0006351">
    <property type="term" value="P:DNA-templated transcription"/>
    <property type="evidence" value="ECO:0007669"/>
    <property type="project" value="InterPro"/>
</dbReference>
<dbReference type="Gene3D" id="3.30.1360.10">
    <property type="entry name" value="RNA polymerase, RBP11-like subunit"/>
    <property type="match status" value="1"/>
</dbReference>
<dbReference type="InterPro" id="IPR036643">
    <property type="entry name" value="RNApol_insert_sf"/>
</dbReference>
<dbReference type="Gene3D" id="2.170.120.12">
    <property type="entry name" value="DNA-directed RNA polymerase, insert domain"/>
    <property type="match status" value="1"/>
</dbReference>
<evidence type="ECO:0000259" key="3">
    <source>
        <dbReference type="SMART" id="SM00662"/>
    </source>
</evidence>
<dbReference type="Pfam" id="PF01193">
    <property type="entry name" value="RNA_pol_L"/>
    <property type="match status" value="1"/>
</dbReference>
<dbReference type="Pfam" id="PF01000">
    <property type="entry name" value="RNA_pol_A_bac"/>
    <property type="match status" value="1"/>
</dbReference>
<keyword evidence="2" id="KW-0804">Transcription</keyword>
<accession>A0A455RI00</accession>
<sequence>MISTGISCIYNKINKTLDQQSYFIIQPINIGHGITLGNLFRRILLSEMIGYGITKLKINNINSEFQKIFYIREDILEIILNLKEIKFKSTISNLNFTKNTIIKGNLLQKGPIIITAGMFKLTSKNIKILNPYQYICTLITNKYLNINLEINCGYGYKIAYTNLTSLYNYIDLDTIYTPVKKIMYNVRICYDNYGNIKESLFLDILTNGTITPTRCLFESFLYLVNTFYSLFEKQITI</sequence>
<dbReference type="AlphaFoldDB" id="A0A455RI00"/>
<dbReference type="SMART" id="SM00662">
    <property type="entry name" value="RPOLD"/>
    <property type="match status" value="1"/>
</dbReference>
<evidence type="ECO:0000313" key="4">
    <source>
        <dbReference type="EMBL" id="BBH43087.1"/>
    </source>
</evidence>
<dbReference type="GO" id="GO:0000428">
    <property type="term" value="C:DNA-directed RNA polymerase complex"/>
    <property type="evidence" value="ECO:0007669"/>
    <property type="project" value="UniProtKB-KW"/>
</dbReference>
<evidence type="ECO:0000256" key="2">
    <source>
        <dbReference type="ARBA" id="ARBA00023163"/>
    </source>
</evidence>
<proteinExistence type="predicted"/>
<dbReference type="GO" id="GO:0046983">
    <property type="term" value="F:protein dimerization activity"/>
    <property type="evidence" value="ECO:0007669"/>
    <property type="project" value="InterPro"/>
</dbReference>
<dbReference type="InterPro" id="IPR036603">
    <property type="entry name" value="RBP11-like"/>
</dbReference>
<geneLocation type="plastid" evidence="4"/>
<organism evidence="4">
    <name type="scientific">Spumella sp. NIES-1846</name>
    <dbReference type="NCBI Taxonomy" id="2490549"/>
    <lineage>
        <taxon>Eukaryota</taxon>
        <taxon>Sar</taxon>
        <taxon>Stramenopiles</taxon>
        <taxon>Ochrophyta</taxon>
        <taxon>Chrysophyceae</taxon>
        <taxon>Chromulinales</taxon>
        <taxon>Chromulinaceae</taxon>
        <taxon>Spumella</taxon>
    </lineage>
</organism>
<protein>
    <submittedName>
        <fullName evidence="4">RNA polymerase subunit alpha</fullName>
    </submittedName>
</protein>
<dbReference type="SUPFAM" id="SSF55257">
    <property type="entry name" value="RBP11-like subunits of RNA polymerase"/>
    <property type="match status" value="1"/>
</dbReference>
<name>A0A455RI00_9STRA</name>
<reference evidence="4" key="1">
    <citation type="journal article" date="2019" name="Proc. Natl. Acad. Sci. U.S.A.">
        <title>Principles of plastid reductive evolution illuminated by nonphotosynthetic chrysophytes.</title>
        <authorList>
            <person name="Dorrell R.G."/>
            <person name="Azuma T."/>
            <person name="Nomura M."/>
            <person name="Audren de Kerdre G."/>
            <person name="Paoli L."/>
            <person name="Yang S."/>
            <person name="Bowler C."/>
            <person name="Ishii K."/>
            <person name="Miyashita H."/>
            <person name="Gile G.H."/>
            <person name="Kamikawa R."/>
        </authorList>
    </citation>
    <scope>NUCLEOTIDE SEQUENCE</scope>
    <source>
        <strain evidence="4">NIES-1846</strain>
    </source>
</reference>
<dbReference type="InterPro" id="IPR011262">
    <property type="entry name" value="DNA-dir_RNA_pol_insert"/>
</dbReference>
<dbReference type="SUPFAM" id="SSF56553">
    <property type="entry name" value="Insert subdomain of RNA polymerase alpha subunit"/>
    <property type="match status" value="1"/>
</dbReference>
<keyword evidence="1" id="KW-0240">DNA-directed RNA polymerase</keyword>
<evidence type="ECO:0000256" key="1">
    <source>
        <dbReference type="ARBA" id="ARBA00022478"/>
    </source>
</evidence>
<dbReference type="EMBL" id="AP019363">
    <property type="protein sequence ID" value="BBH43087.1"/>
    <property type="molecule type" value="Genomic_DNA"/>
</dbReference>